<evidence type="ECO:0000313" key="2">
    <source>
        <dbReference type="EMBL" id="RCN34597.1"/>
    </source>
</evidence>
<comment type="similarity">
    <text evidence="1">Belongs to the peptidase S10 family.</text>
</comment>
<dbReference type="InterPro" id="IPR001563">
    <property type="entry name" value="Peptidase_S10"/>
</dbReference>
<sequence length="67" mass="7929">MNNNYIQQHNDTGKVFDHILRSGYPLRMLIYNGDVDQACNFLGDQWFVEAVAARWNMSVSKDFNSWW</sequence>
<comment type="caution">
    <text evidence="2">The sequence shown here is derived from an EMBL/GenBank/DDBJ whole genome shotgun (WGS) entry which is preliminary data.</text>
</comment>
<evidence type="ECO:0000256" key="1">
    <source>
        <dbReference type="ARBA" id="ARBA00009431"/>
    </source>
</evidence>
<gene>
    <name evidence="2" type="ORF">ANCCAN_19551</name>
</gene>
<dbReference type="Proteomes" id="UP000252519">
    <property type="component" value="Unassembled WGS sequence"/>
</dbReference>
<dbReference type="GO" id="GO:0006508">
    <property type="term" value="P:proteolysis"/>
    <property type="evidence" value="ECO:0007669"/>
    <property type="project" value="InterPro"/>
</dbReference>
<dbReference type="SUPFAM" id="SSF53474">
    <property type="entry name" value="alpha/beta-Hydrolases"/>
    <property type="match status" value="1"/>
</dbReference>
<protein>
    <submittedName>
        <fullName evidence="2">Uncharacterized protein</fullName>
    </submittedName>
</protein>
<evidence type="ECO:0000313" key="3">
    <source>
        <dbReference type="Proteomes" id="UP000252519"/>
    </source>
</evidence>
<dbReference type="STRING" id="29170.A0A368FWD7"/>
<keyword evidence="3" id="KW-1185">Reference proteome</keyword>
<name>A0A368FWD7_ANCCA</name>
<dbReference type="AlphaFoldDB" id="A0A368FWD7"/>
<dbReference type="GO" id="GO:0004185">
    <property type="term" value="F:serine-type carboxypeptidase activity"/>
    <property type="evidence" value="ECO:0007669"/>
    <property type="project" value="InterPro"/>
</dbReference>
<accession>A0A368FWD7</accession>
<reference evidence="2 3" key="1">
    <citation type="submission" date="2014-10" db="EMBL/GenBank/DDBJ databases">
        <title>Draft genome of the hookworm Ancylostoma caninum.</title>
        <authorList>
            <person name="Mitreva M."/>
        </authorList>
    </citation>
    <scope>NUCLEOTIDE SEQUENCE [LARGE SCALE GENOMIC DNA]</scope>
    <source>
        <strain evidence="2 3">Baltimore</strain>
    </source>
</reference>
<dbReference type="Gene3D" id="3.40.50.1820">
    <property type="entry name" value="alpha/beta hydrolase"/>
    <property type="match status" value="1"/>
</dbReference>
<dbReference type="OrthoDB" id="1022205at2759"/>
<organism evidence="2 3">
    <name type="scientific">Ancylostoma caninum</name>
    <name type="common">Dog hookworm</name>
    <dbReference type="NCBI Taxonomy" id="29170"/>
    <lineage>
        <taxon>Eukaryota</taxon>
        <taxon>Metazoa</taxon>
        <taxon>Ecdysozoa</taxon>
        <taxon>Nematoda</taxon>
        <taxon>Chromadorea</taxon>
        <taxon>Rhabditida</taxon>
        <taxon>Rhabditina</taxon>
        <taxon>Rhabditomorpha</taxon>
        <taxon>Strongyloidea</taxon>
        <taxon>Ancylostomatidae</taxon>
        <taxon>Ancylostomatinae</taxon>
        <taxon>Ancylostoma</taxon>
    </lineage>
</organism>
<dbReference type="Pfam" id="PF00450">
    <property type="entry name" value="Peptidase_S10"/>
    <property type="match status" value="1"/>
</dbReference>
<dbReference type="EMBL" id="JOJR01000762">
    <property type="protein sequence ID" value="RCN34597.1"/>
    <property type="molecule type" value="Genomic_DNA"/>
</dbReference>
<dbReference type="InterPro" id="IPR029058">
    <property type="entry name" value="AB_hydrolase_fold"/>
</dbReference>
<proteinExistence type="inferred from homology"/>